<protein>
    <recommendedName>
        <fullName evidence="3">CCHC-type domain-containing protein</fullName>
    </recommendedName>
</protein>
<evidence type="ECO:0000313" key="4">
    <source>
        <dbReference type="EMBL" id="OSX75740.1"/>
    </source>
</evidence>
<sequence>MATPAVPLSAVPSLDLTAPAAAPAAAASCASAAGSNAVPVNRVLFSEDATGAETLYTQTARHVQEDHIGGVAQAAASEARRASALRAAITDLETLYAAVTTADERTRRRLTRAALVCRRTVPAWALPGGRYWPVEVADADVRRVEQLTALGWSRVPDAPTAPAAPVSPLAAAAVPSGAVASAPVPWTPGAPVLPGVSAVPTASGSAPGCPSVPLSPPGFPAVPLAAGTSRATGAAGSLNAAGGSGGRGGAGGVPVAVAGAGASGGGAGGAGGGAAGGPAAAAVSMPGGAAAVTLVGAVVVVGVAAVGVVAAVSAAAVATGADRRLVAPAAAAARLARVRPWRSARFLFPSLRLPLRGLAPTDSPPTAAARVSGCTQQILVQVTASHTALAPAAPTVVELAAALDPLHCHVVAPAPPAVATITLTTDEHQALLSAGQDRGSAAGRSGPVVCWHCQKPGHVRFHCPARQAGVVAAGRPASASPPVADSVAPGSALLASAVGVPPAGPPASHQVLVCTSVVGEQVLAAGAVPVGVAIIDPGATATLVGADWLRAYLGALPQRMRRQAVRRPASVLFRFGDDRTTLADSHWFIPVLLGGTVRLLGTHVIPGPLPLLISRPSLRAAQAVLDLEADSLWLKDRHVSVPLVVDPTGHLTLSLLPPREHEALAAASRRADRRRSPPRSRATRSARTAAAESAREVGADQRMAAAAAAATAAAAEAAAAEAAEAAAPAVTSPAVAAPRPRLSPASPRPRAPRRRGAAWAATRQGAAAASGVSSLTGPSLAGITTANLPAALTHLHRMYAHPGADRLIHLLRAGGLTTSRCAALARQVTAACSTCRSLRP</sequence>
<dbReference type="AlphaFoldDB" id="A0A1X6P4R5"/>
<dbReference type="GO" id="GO:0008270">
    <property type="term" value="F:zinc ion binding"/>
    <property type="evidence" value="ECO:0007669"/>
    <property type="project" value="UniProtKB-KW"/>
</dbReference>
<reference evidence="4 5" key="1">
    <citation type="submission" date="2017-03" db="EMBL/GenBank/DDBJ databases">
        <title>WGS assembly of Porphyra umbilicalis.</title>
        <authorList>
            <person name="Brawley S.H."/>
            <person name="Blouin N.A."/>
            <person name="Ficko-Blean E."/>
            <person name="Wheeler G.L."/>
            <person name="Lohr M."/>
            <person name="Goodson H.V."/>
            <person name="Jenkins J.W."/>
            <person name="Blaby-Haas C.E."/>
            <person name="Helliwell K.E."/>
            <person name="Chan C."/>
            <person name="Marriage T."/>
            <person name="Bhattacharya D."/>
            <person name="Klein A.S."/>
            <person name="Badis Y."/>
            <person name="Brodie J."/>
            <person name="Cao Y."/>
            <person name="Collen J."/>
            <person name="Dittami S.M."/>
            <person name="Gachon C.M."/>
            <person name="Green B.R."/>
            <person name="Karpowicz S."/>
            <person name="Kim J.W."/>
            <person name="Kudahl U."/>
            <person name="Lin S."/>
            <person name="Michel G."/>
            <person name="Mittag M."/>
            <person name="Olson B.J."/>
            <person name="Pangilinan J."/>
            <person name="Peng Y."/>
            <person name="Qiu H."/>
            <person name="Shu S."/>
            <person name="Singer J.T."/>
            <person name="Smith A.G."/>
            <person name="Sprecher B.N."/>
            <person name="Wagner V."/>
            <person name="Wang W."/>
            <person name="Wang Z.-Y."/>
            <person name="Yan J."/>
            <person name="Yarish C."/>
            <person name="Zoeuner-Riek S."/>
            <person name="Zhuang Y."/>
            <person name="Zou Y."/>
            <person name="Lindquist E.A."/>
            <person name="Grimwood J."/>
            <person name="Barry K."/>
            <person name="Rokhsar D.S."/>
            <person name="Schmutz J."/>
            <person name="Stiller J.W."/>
            <person name="Grossman A.R."/>
            <person name="Prochnik S.E."/>
        </authorList>
    </citation>
    <scope>NUCLEOTIDE SEQUENCE [LARGE SCALE GENOMIC DNA]</scope>
    <source>
        <strain evidence="4">4086291</strain>
    </source>
</reference>
<feature type="region of interest" description="Disordered" evidence="2">
    <location>
        <begin position="664"/>
        <end position="698"/>
    </location>
</feature>
<organism evidence="4 5">
    <name type="scientific">Porphyra umbilicalis</name>
    <name type="common">Purple laver</name>
    <name type="synonym">Red alga</name>
    <dbReference type="NCBI Taxonomy" id="2786"/>
    <lineage>
        <taxon>Eukaryota</taxon>
        <taxon>Rhodophyta</taxon>
        <taxon>Bangiophyceae</taxon>
        <taxon>Bangiales</taxon>
        <taxon>Bangiaceae</taxon>
        <taxon>Porphyra</taxon>
    </lineage>
</organism>
<dbReference type="InterPro" id="IPR036875">
    <property type="entry name" value="Znf_CCHC_sf"/>
</dbReference>
<keyword evidence="1" id="KW-0479">Metal-binding</keyword>
<dbReference type="Proteomes" id="UP000218209">
    <property type="component" value="Unassembled WGS sequence"/>
</dbReference>
<name>A0A1X6P4R5_PORUM</name>
<accession>A0A1X6P4R5</accession>
<evidence type="ECO:0000313" key="5">
    <source>
        <dbReference type="Proteomes" id="UP000218209"/>
    </source>
</evidence>
<keyword evidence="5" id="KW-1185">Reference proteome</keyword>
<evidence type="ECO:0000256" key="2">
    <source>
        <dbReference type="SAM" id="MobiDB-lite"/>
    </source>
</evidence>
<dbReference type="GO" id="GO:0003676">
    <property type="term" value="F:nucleic acid binding"/>
    <property type="evidence" value="ECO:0007669"/>
    <property type="project" value="InterPro"/>
</dbReference>
<dbReference type="InterPro" id="IPR001878">
    <property type="entry name" value="Znf_CCHC"/>
</dbReference>
<dbReference type="SUPFAM" id="SSF57756">
    <property type="entry name" value="Retrovirus zinc finger-like domains"/>
    <property type="match status" value="1"/>
</dbReference>
<keyword evidence="1" id="KW-0862">Zinc</keyword>
<feature type="domain" description="CCHC-type" evidence="3">
    <location>
        <begin position="450"/>
        <end position="464"/>
    </location>
</feature>
<evidence type="ECO:0000256" key="1">
    <source>
        <dbReference type="PROSITE-ProRule" id="PRU00047"/>
    </source>
</evidence>
<dbReference type="PROSITE" id="PS50158">
    <property type="entry name" value="ZF_CCHC"/>
    <property type="match status" value="1"/>
</dbReference>
<feature type="compositionally biased region" description="Basic residues" evidence="2">
    <location>
        <begin position="671"/>
        <end position="684"/>
    </location>
</feature>
<evidence type="ECO:0000259" key="3">
    <source>
        <dbReference type="PROSITE" id="PS50158"/>
    </source>
</evidence>
<feature type="region of interest" description="Disordered" evidence="2">
    <location>
        <begin position="729"/>
        <end position="762"/>
    </location>
</feature>
<dbReference type="EMBL" id="KV918892">
    <property type="protein sequence ID" value="OSX75740.1"/>
    <property type="molecule type" value="Genomic_DNA"/>
</dbReference>
<keyword evidence="1" id="KW-0863">Zinc-finger</keyword>
<gene>
    <name evidence="4" type="ORF">BU14_0223s0013</name>
</gene>
<proteinExistence type="predicted"/>
<feature type="compositionally biased region" description="Low complexity" evidence="2">
    <location>
        <begin position="729"/>
        <end position="745"/>
    </location>
</feature>